<organism evidence="1 2">
    <name type="scientific">Spirosoma sordidisoli</name>
    <dbReference type="NCBI Taxonomy" id="2502893"/>
    <lineage>
        <taxon>Bacteria</taxon>
        <taxon>Pseudomonadati</taxon>
        <taxon>Bacteroidota</taxon>
        <taxon>Cytophagia</taxon>
        <taxon>Cytophagales</taxon>
        <taxon>Cytophagaceae</taxon>
        <taxon>Spirosoma</taxon>
    </lineage>
</organism>
<gene>
    <name evidence="1" type="ORF">EQG79_12880</name>
</gene>
<proteinExistence type="predicted"/>
<comment type="caution">
    <text evidence="1">The sequence shown here is derived from an EMBL/GenBank/DDBJ whole genome shotgun (WGS) entry which is preliminary data.</text>
</comment>
<protein>
    <submittedName>
        <fullName evidence="1">Uncharacterized protein</fullName>
    </submittedName>
</protein>
<dbReference type="EMBL" id="SBLB01000003">
    <property type="protein sequence ID" value="RYC69493.1"/>
    <property type="molecule type" value="Genomic_DNA"/>
</dbReference>
<keyword evidence="2" id="KW-1185">Reference proteome</keyword>
<evidence type="ECO:0000313" key="1">
    <source>
        <dbReference type="EMBL" id="RYC69493.1"/>
    </source>
</evidence>
<dbReference type="RefSeq" id="WP_129601710.1">
    <property type="nucleotide sequence ID" value="NZ_SBLB01000003.1"/>
</dbReference>
<sequence>MAQERDIMSTFKKLSRINKEGGTMSSEERNWFEEIKKKSKNFEDQANASMKTTKLNLKD</sequence>
<dbReference type="Proteomes" id="UP000290407">
    <property type="component" value="Unassembled WGS sequence"/>
</dbReference>
<accession>A0A4Q2UJ46</accession>
<dbReference type="AlphaFoldDB" id="A0A4Q2UJ46"/>
<evidence type="ECO:0000313" key="2">
    <source>
        <dbReference type="Proteomes" id="UP000290407"/>
    </source>
</evidence>
<name>A0A4Q2UJ46_9BACT</name>
<reference evidence="1 2" key="1">
    <citation type="submission" date="2019-01" db="EMBL/GenBank/DDBJ databases">
        <title>Spirosoma flava sp. nov., a propanil-degrading bacterium isolated from herbicide-contaminated soil.</title>
        <authorList>
            <person name="Zhang L."/>
            <person name="Jiang J.-D."/>
        </authorList>
    </citation>
    <scope>NUCLEOTIDE SEQUENCE [LARGE SCALE GENOMIC DNA]</scope>
    <source>
        <strain evidence="1 2">TY50</strain>
    </source>
</reference>